<dbReference type="PRINTS" id="PR00092">
    <property type="entry name" value="TYROSINASE"/>
</dbReference>
<dbReference type="InterPro" id="IPR002227">
    <property type="entry name" value="Tyrosinase_Cu-bd"/>
</dbReference>
<dbReference type="Proteomes" id="UP000332933">
    <property type="component" value="Unassembled WGS sequence"/>
</dbReference>
<evidence type="ECO:0000259" key="4">
    <source>
        <dbReference type="PROSITE" id="PS00498"/>
    </source>
</evidence>
<evidence type="ECO:0000313" key="5">
    <source>
        <dbReference type="EMBL" id="KAF0691585.1"/>
    </source>
</evidence>
<keyword evidence="2" id="KW-0186">Copper</keyword>
<dbReference type="EMBL" id="VJMH01006059">
    <property type="protein sequence ID" value="KAF0691585.1"/>
    <property type="molecule type" value="Genomic_DNA"/>
</dbReference>
<dbReference type="Pfam" id="PF00264">
    <property type="entry name" value="Tyrosinase"/>
    <property type="match status" value="1"/>
</dbReference>
<feature type="domain" description="Tyrosinase copper-binding" evidence="3">
    <location>
        <begin position="23"/>
        <end position="40"/>
    </location>
</feature>
<dbReference type="GO" id="GO:0016491">
    <property type="term" value="F:oxidoreductase activity"/>
    <property type="evidence" value="ECO:0007669"/>
    <property type="project" value="InterPro"/>
</dbReference>
<evidence type="ECO:0000259" key="3">
    <source>
        <dbReference type="PROSITE" id="PS00497"/>
    </source>
</evidence>
<evidence type="ECO:0000313" key="6">
    <source>
        <dbReference type="EMBL" id="VFT93987.1"/>
    </source>
</evidence>
<dbReference type="GO" id="GO:0046872">
    <property type="term" value="F:metal ion binding"/>
    <property type="evidence" value="ECO:0007669"/>
    <property type="project" value="UniProtKB-KW"/>
</dbReference>
<keyword evidence="7" id="KW-1185">Reference proteome</keyword>
<proteinExistence type="predicted"/>
<name>A0A485L7D7_9STRA</name>
<evidence type="ECO:0000313" key="7">
    <source>
        <dbReference type="Proteomes" id="UP000332933"/>
    </source>
</evidence>
<dbReference type="OrthoDB" id="76778at2759"/>
<sequence>MDKGMYQKFVLIHQEQMSNREAHHTCVFLFWHRKYLLGFENMLRSLGDRYKCLTLPYWDYVQNYATMGSTRCASIESCSPVTKGLGGSTKGAKSGQKNFYGYTYPNNVCVTNRPASHMCTSPGSGACENCVPRGDWANTAMIYDMSYANIRKQVLSESTILKASKNIETSPHDYVHGTLAGPMGNPLVSPMDPIFFMHHNMIDLLHTIFYHCRVESAGALSDRDQQTDRRVFQGCTTDNSERVGPTSSLRMRLEVAGRVIDVADDPLVGKFFQGLPTQYYKLTDARTLDYAFELNGLLGNFLCSVTSPQSAELLESIATEVANSTTLDHIVHPIVLDENKNVLAFEDAVIAQGQVQGLSLDEAHDEIRKMNIMLQENCLPGSVEDFTPAFKAMWHINGTSPSFALLQAIQSGANPIRIENWQDILAKFFDGCRGDTKQDK</sequence>
<dbReference type="PANTHER" id="PTHR11474:SF126">
    <property type="entry name" value="TYROSINASE-LIKE PROTEIN TYR-1-RELATED"/>
    <property type="match status" value="1"/>
</dbReference>
<dbReference type="SUPFAM" id="SSF48056">
    <property type="entry name" value="Di-copper centre-containing domain"/>
    <property type="match status" value="1"/>
</dbReference>
<dbReference type="InterPro" id="IPR008922">
    <property type="entry name" value="Di-copper_centre_dom_sf"/>
</dbReference>
<dbReference type="PROSITE" id="PS00498">
    <property type="entry name" value="TYROSINASE_2"/>
    <property type="match status" value="1"/>
</dbReference>
<dbReference type="AlphaFoldDB" id="A0A485L7D7"/>
<keyword evidence="1" id="KW-0479">Metal-binding</keyword>
<dbReference type="PANTHER" id="PTHR11474">
    <property type="entry name" value="TYROSINASE FAMILY MEMBER"/>
    <property type="match status" value="1"/>
</dbReference>
<gene>
    <name evidence="6" type="primary">Aste57867_17230</name>
    <name evidence="5" type="ORF">As57867_017171</name>
    <name evidence="6" type="ORF">ASTE57867_17230</name>
</gene>
<accession>A0A485L7D7</accession>
<dbReference type="PROSITE" id="PS00497">
    <property type="entry name" value="TYROSINASE_1"/>
    <property type="match status" value="1"/>
</dbReference>
<dbReference type="EMBL" id="CAADRA010006080">
    <property type="protein sequence ID" value="VFT93987.1"/>
    <property type="molecule type" value="Genomic_DNA"/>
</dbReference>
<dbReference type="Gene3D" id="1.10.1280.10">
    <property type="entry name" value="Di-copper center containing domain from catechol oxidase"/>
    <property type="match status" value="1"/>
</dbReference>
<dbReference type="InterPro" id="IPR050316">
    <property type="entry name" value="Tyrosinase/Hemocyanin"/>
</dbReference>
<protein>
    <submittedName>
        <fullName evidence="6">Aste57867_17230 protein</fullName>
    </submittedName>
</protein>
<feature type="domain" description="Tyrosinase copper-binding" evidence="4">
    <location>
        <begin position="192"/>
        <end position="203"/>
    </location>
</feature>
<reference evidence="6 7" key="1">
    <citation type="submission" date="2019-03" db="EMBL/GenBank/DDBJ databases">
        <authorList>
            <person name="Gaulin E."/>
            <person name="Dumas B."/>
        </authorList>
    </citation>
    <scope>NUCLEOTIDE SEQUENCE [LARGE SCALE GENOMIC DNA]</scope>
    <source>
        <strain evidence="6">CBS 568.67</strain>
    </source>
</reference>
<organism evidence="6 7">
    <name type="scientific">Aphanomyces stellatus</name>
    <dbReference type="NCBI Taxonomy" id="120398"/>
    <lineage>
        <taxon>Eukaryota</taxon>
        <taxon>Sar</taxon>
        <taxon>Stramenopiles</taxon>
        <taxon>Oomycota</taxon>
        <taxon>Saprolegniomycetes</taxon>
        <taxon>Saprolegniales</taxon>
        <taxon>Verrucalvaceae</taxon>
        <taxon>Aphanomyces</taxon>
    </lineage>
</organism>
<evidence type="ECO:0000256" key="1">
    <source>
        <dbReference type="ARBA" id="ARBA00022723"/>
    </source>
</evidence>
<reference evidence="5" key="2">
    <citation type="submission" date="2019-06" db="EMBL/GenBank/DDBJ databases">
        <title>Genomics analysis of Aphanomyces spp. identifies a new class of oomycete effector associated with host adaptation.</title>
        <authorList>
            <person name="Gaulin E."/>
        </authorList>
    </citation>
    <scope>NUCLEOTIDE SEQUENCE</scope>
    <source>
        <strain evidence="5">CBS 578.67</strain>
    </source>
</reference>
<evidence type="ECO:0000256" key="2">
    <source>
        <dbReference type="ARBA" id="ARBA00023008"/>
    </source>
</evidence>